<evidence type="ECO:0000256" key="7">
    <source>
        <dbReference type="SAM" id="Phobius"/>
    </source>
</evidence>
<keyword evidence="4" id="KW-0808">Transferase</keyword>
<organism evidence="11 12">
    <name type="scientific">Methanoregula boonei (strain DSM 21154 / JCM 14090 / 6A8)</name>
    <dbReference type="NCBI Taxonomy" id="456442"/>
    <lineage>
        <taxon>Archaea</taxon>
        <taxon>Methanobacteriati</taxon>
        <taxon>Methanobacteriota</taxon>
        <taxon>Stenosarchaea group</taxon>
        <taxon>Methanomicrobia</taxon>
        <taxon>Methanomicrobiales</taxon>
        <taxon>Methanoregulaceae</taxon>
        <taxon>Methanoregula</taxon>
    </lineage>
</organism>
<dbReference type="InterPro" id="IPR003594">
    <property type="entry name" value="HATPase_dom"/>
</dbReference>
<dbReference type="InterPro" id="IPR036890">
    <property type="entry name" value="HATPase_C_sf"/>
</dbReference>
<dbReference type="InterPro" id="IPR000700">
    <property type="entry name" value="PAS-assoc_C"/>
</dbReference>
<reference evidence="12" key="1">
    <citation type="journal article" date="2015" name="Microbiology">
        <title>Genome of Methanoregula boonei 6A8 reveals adaptations to oligotrophic peatland environments.</title>
        <authorList>
            <person name="Braeuer S."/>
            <person name="Cadillo-Quiroz H."/>
            <person name="Kyrpides N."/>
            <person name="Woyke T."/>
            <person name="Goodwin L."/>
            <person name="Detter C."/>
            <person name="Podell S."/>
            <person name="Yavitt J.B."/>
            <person name="Zinder S.H."/>
        </authorList>
    </citation>
    <scope>NUCLEOTIDE SEQUENCE [LARGE SCALE GENOMIC DNA]</scope>
    <source>
        <strain evidence="12">DSM 21154 / JCM 14090 / 6A8</strain>
    </source>
</reference>
<dbReference type="RefSeq" id="WP_012106323.1">
    <property type="nucleotide sequence ID" value="NC_009712.1"/>
</dbReference>
<keyword evidence="3" id="KW-0597">Phosphoprotein</keyword>
<dbReference type="PROSITE" id="PS50112">
    <property type="entry name" value="PAS"/>
    <property type="match status" value="1"/>
</dbReference>
<dbReference type="PROSITE" id="PS50109">
    <property type="entry name" value="HIS_KIN"/>
    <property type="match status" value="1"/>
</dbReference>
<evidence type="ECO:0000259" key="8">
    <source>
        <dbReference type="PROSITE" id="PS50109"/>
    </source>
</evidence>
<dbReference type="SMART" id="SM00062">
    <property type="entry name" value="PBPb"/>
    <property type="match status" value="1"/>
</dbReference>
<accession>A7I6D9</accession>
<dbReference type="Pfam" id="PF13426">
    <property type="entry name" value="PAS_9"/>
    <property type="match status" value="1"/>
</dbReference>
<dbReference type="InterPro" id="IPR052162">
    <property type="entry name" value="Sensor_kinase/Photoreceptor"/>
</dbReference>
<dbReference type="SUPFAM" id="SSF53850">
    <property type="entry name" value="Periplasmic binding protein-like II"/>
    <property type="match status" value="1"/>
</dbReference>
<keyword evidence="5 11" id="KW-0418">Kinase</keyword>
<evidence type="ECO:0000313" key="11">
    <source>
        <dbReference type="EMBL" id="ABS55300.1"/>
    </source>
</evidence>
<dbReference type="InterPro" id="IPR000014">
    <property type="entry name" value="PAS"/>
</dbReference>
<dbReference type="Gene3D" id="3.40.190.10">
    <property type="entry name" value="Periplasmic binding protein-like II"/>
    <property type="match status" value="2"/>
</dbReference>
<dbReference type="Gene3D" id="3.30.565.10">
    <property type="entry name" value="Histidine kinase-like ATPase, C-terminal domain"/>
    <property type="match status" value="1"/>
</dbReference>
<dbReference type="SMART" id="SM00091">
    <property type="entry name" value="PAS"/>
    <property type="match status" value="1"/>
</dbReference>
<comment type="catalytic activity">
    <reaction evidence="1">
        <text>ATP + protein L-histidine = ADP + protein N-phospho-L-histidine.</text>
        <dbReference type="EC" id="2.7.13.3"/>
    </reaction>
</comment>
<dbReference type="CDD" id="cd00075">
    <property type="entry name" value="HATPase"/>
    <property type="match status" value="1"/>
</dbReference>
<evidence type="ECO:0000313" key="12">
    <source>
        <dbReference type="Proteomes" id="UP000002408"/>
    </source>
</evidence>
<dbReference type="GeneID" id="5411917"/>
<dbReference type="Pfam" id="PF02518">
    <property type="entry name" value="HATPase_c"/>
    <property type="match status" value="1"/>
</dbReference>
<dbReference type="SMART" id="SM00387">
    <property type="entry name" value="HATPase_c"/>
    <property type="match status" value="1"/>
</dbReference>
<dbReference type="Pfam" id="PF00497">
    <property type="entry name" value="SBP_bac_3"/>
    <property type="match status" value="1"/>
</dbReference>
<evidence type="ECO:0000259" key="10">
    <source>
        <dbReference type="PROSITE" id="PS50113"/>
    </source>
</evidence>
<dbReference type="CDD" id="cd00130">
    <property type="entry name" value="PAS"/>
    <property type="match status" value="1"/>
</dbReference>
<keyword evidence="12" id="KW-1185">Reference proteome</keyword>
<dbReference type="PROSITE" id="PS50113">
    <property type="entry name" value="PAC"/>
    <property type="match status" value="1"/>
</dbReference>
<dbReference type="OrthoDB" id="116953at2157"/>
<dbReference type="Gene3D" id="3.30.450.20">
    <property type="entry name" value="PAS domain"/>
    <property type="match status" value="1"/>
</dbReference>
<evidence type="ECO:0000256" key="1">
    <source>
        <dbReference type="ARBA" id="ARBA00000085"/>
    </source>
</evidence>
<proteinExistence type="predicted"/>
<dbReference type="PANTHER" id="PTHR43304">
    <property type="entry name" value="PHYTOCHROME-LIKE PROTEIN CPH1"/>
    <property type="match status" value="1"/>
</dbReference>
<feature type="domain" description="Histidine kinase" evidence="8">
    <location>
        <begin position="622"/>
        <end position="720"/>
    </location>
</feature>
<dbReference type="NCBIfam" id="TIGR00229">
    <property type="entry name" value="sensory_box"/>
    <property type="match status" value="1"/>
</dbReference>
<evidence type="ECO:0000256" key="3">
    <source>
        <dbReference type="ARBA" id="ARBA00022553"/>
    </source>
</evidence>
<feature type="domain" description="PAS" evidence="9">
    <location>
        <begin position="353"/>
        <end position="394"/>
    </location>
</feature>
<keyword evidence="7" id="KW-0812">Transmembrane</keyword>
<protein>
    <recommendedName>
        <fullName evidence="2">histidine kinase</fullName>
        <ecNumber evidence="2">2.7.13.3</ecNumber>
    </recommendedName>
</protein>
<feature type="transmembrane region" description="Helical" evidence="7">
    <location>
        <begin position="12"/>
        <end position="32"/>
    </location>
</feature>
<keyword evidence="7" id="KW-1133">Transmembrane helix</keyword>
<dbReference type="eggNOG" id="arCOG01799">
    <property type="taxonomic scope" value="Archaea"/>
</dbReference>
<evidence type="ECO:0000259" key="9">
    <source>
        <dbReference type="PROSITE" id="PS50112"/>
    </source>
</evidence>
<dbReference type="Proteomes" id="UP000002408">
    <property type="component" value="Chromosome"/>
</dbReference>
<dbReference type="SUPFAM" id="SSF55874">
    <property type="entry name" value="ATPase domain of HSP90 chaperone/DNA topoisomerase II/histidine kinase"/>
    <property type="match status" value="1"/>
</dbReference>
<gene>
    <name evidence="11" type="ordered locus">Mboo_0782</name>
</gene>
<dbReference type="AlphaFoldDB" id="A7I6D9"/>
<dbReference type="CDD" id="cd01007">
    <property type="entry name" value="PBP2_BvgS_HisK_like"/>
    <property type="match status" value="1"/>
</dbReference>
<dbReference type="InterPro" id="IPR005467">
    <property type="entry name" value="His_kinase_dom"/>
</dbReference>
<feature type="domain" description="PAC" evidence="10">
    <location>
        <begin position="426"/>
        <end position="478"/>
    </location>
</feature>
<dbReference type="InterPro" id="IPR001638">
    <property type="entry name" value="Solute-binding_3/MltF_N"/>
</dbReference>
<evidence type="ECO:0000256" key="5">
    <source>
        <dbReference type="ARBA" id="ARBA00022777"/>
    </source>
</evidence>
<name>A7I6D9_METB6</name>
<dbReference type="eggNOG" id="arCOG06193">
    <property type="taxonomic scope" value="Archaea"/>
</dbReference>
<feature type="transmembrane region" description="Helical" evidence="7">
    <location>
        <begin position="300"/>
        <end position="321"/>
    </location>
</feature>
<evidence type="ECO:0000256" key="4">
    <source>
        <dbReference type="ARBA" id="ARBA00022679"/>
    </source>
</evidence>
<dbReference type="EMBL" id="CP000780">
    <property type="protein sequence ID" value="ABS55300.1"/>
    <property type="molecule type" value="Genomic_DNA"/>
</dbReference>
<keyword evidence="6" id="KW-0175">Coiled coil</keyword>
<dbReference type="InterPro" id="IPR035965">
    <property type="entry name" value="PAS-like_dom_sf"/>
</dbReference>
<evidence type="ECO:0000256" key="2">
    <source>
        <dbReference type="ARBA" id="ARBA00012438"/>
    </source>
</evidence>
<dbReference type="PANTHER" id="PTHR43304:SF1">
    <property type="entry name" value="PAC DOMAIN-CONTAINING PROTEIN"/>
    <property type="match status" value="1"/>
</dbReference>
<dbReference type="STRING" id="456442.Mboo_0782"/>
<dbReference type="HOGENOM" id="CLU_355888_0_0_2"/>
<dbReference type="GO" id="GO:0004673">
    <property type="term" value="F:protein histidine kinase activity"/>
    <property type="evidence" value="ECO:0007669"/>
    <property type="project" value="UniProtKB-EC"/>
</dbReference>
<sequence length="729" mass="81370" precursor="true">MTAAGISQRTILITAVIILSFAALAGGAYYFLAAGAPPGTGGPGTTPVTPVTLSPDEQRWIAQHPVVVVCPDPNYPPFEFYDQTGNYSGISADYLHLLAQKTGLNITDTRQDNWSVCVSMIQANQSDLLGAVYTSDLRTGYLNYTLPLYQPPLVIITTRNVTGMLSLDDFKGMTVAAVNGYTSYDLLKEKYPGIEVRTEPDIRTGLLDVSLGRTDAYLGDLPTASWYIEQGGLSNLRVAGEYVPPDPTQFQLAIGVRANEPELRDILNKAILAITPEERTQIANRWIPQEFQTSPFDTRIIWAIISGVVLLFVIIGIIILWNNTLRHAVAQKTRELSEELSERRRTQELLRESERTYRSILEDIQDVFYRTDPDGNLVMLSPSGIKLFGYTSADEILGKNIRDTLYADPGERESVLAAIRKNGSVQDYDIMAKRKDGSVIAVSTTSHTYPAPDGTLAGIEGIIRDISQRKGFEQELVRKNEELSGAREQLLSAQAELKENFNRLKKNQAALDLARKKLNFFNTITFQNIQNAIFTLSGYLELEKESTDAEKILEYHEKQHRVIQTILRILRFADNYKNLGLTPPRWQDVNQSFLFAVSHLDIKRISCVSEVRGLEVFADPLLEEVFVTLEENVIQHAKEATEIHLSCRVVPDGLVLIFSDNGPGVPGDLKEKIFEKGYAEYHDMGLFFTREILSITGITIHETGEYGKGARFEILIPKDGYRFTGTGGQ</sequence>
<dbReference type="EC" id="2.7.13.3" evidence="2"/>
<dbReference type="SUPFAM" id="SSF55785">
    <property type="entry name" value="PYP-like sensor domain (PAS domain)"/>
    <property type="match status" value="1"/>
</dbReference>
<keyword evidence="7" id="KW-0472">Membrane</keyword>
<feature type="coiled-coil region" evidence="6">
    <location>
        <begin position="469"/>
        <end position="507"/>
    </location>
</feature>
<evidence type="ECO:0000256" key="6">
    <source>
        <dbReference type="SAM" id="Coils"/>
    </source>
</evidence>
<dbReference type="KEGG" id="mbn:Mboo_0782"/>